<feature type="transmembrane region" description="Helical" evidence="7">
    <location>
        <begin position="351"/>
        <end position="370"/>
    </location>
</feature>
<name>A0ABT2HVY9_9MICO</name>
<keyword evidence="4 7" id="KW-1133">Transmembrane helix</keyword>
<protein>
    <submittedName>
        <fullName evidence="8">YfcC family protein</fullName>
    </submittedName>
</protein>
<dbReference type="InterPro" id="IPR018385">
    <property type="entry name" value="C4_dicarb_anaerob_car-like"/>
</dbReference>
<feature type="transmembrane region" description="Helical" evidence="7">
    <location>
        <begin position="236"/>
        <end position="254"/>
    </location>
</feature>
<feature type="transmembrane region" description="Helical" evidence="7">
    <location>
        <begin position="143"/>
        <end position="167"/>
    </location>
</feature>
<dbReference type="PANTHER" id="PTHR43652:SF6">
    <property type="entry name" value="ARGININE REPRESSOR"/>
    <property type="match status" value="1"/>
</dbReference>
<proteinExistence type="predicted"/>
<sequence>MSTESAATAVEPPTTQSTDSKDTGRRKRKFTFPGAFTILFALTIIAVIGTWLIPAGSYSKLEFNDETQMLSVTAPDGTVTEQPATQQTLDQLGVKIEIEKFTSGTLSKPVSIPGTYEQLPANPAGIEDIPQTMVHGTIEAIDIIVFILVLGGLIGVVNATGAFTAGLTALTKKTKGREFALVFIVALIMLAGGTTCGLEEEAVAFYPILVPVFLALGYDSIICVGAIFLAGSMGTTMSTINPFSVVIAANAAGITFTDGIMWRIVGLIVGSIVVVGYLWWYGKKVQANPAASYTYEDHESFNERWALKGDASKVNFDWRKKVILVLFVSAFPLMVWGVMAAGWWFPTMAASFLTIAIIVMFLAGTGPEGLGEQKTVEAFTEGASSLVGVSLIIGLARGINLVMEEGLISDTMLYGASNLVQGMSGPIFIIMMMLVFFVLGFVVPSSSGLAVLSMPILAPLADTVGIERYTVVCAYQWGQYAMLYLAPTGLVMATLQMLNMKYSHWLKFVWPMVVFVLVFGGILLVAQVLLTS</sequence>
<evidence type="ECO:0000313" key="9">
    <source>
        <dbReference type="Proteomes" id="UP001525379"/>
    </source>
</evidence>
<dbReference type="Pfam" id="PF03606">
    <property type="entry name" value="DcuC"/>
    <property type="match status" value="1"/>
</dbReference>
<feature type="transmembrane region" description="Helical" evidence="7">
    <location>
        <begin position="322"/>
        <end position="345"/>
    </location>
</feature>
<feature type="transmembrane region" description="Helical" evidence="7">
    <location>
        <begin position="508"/>
        <end position="530"/>
    </location>
</feature>
<feature type="transmembrane region" description="Helical" evidence="7">
    <location>
        <begin position="382"/>
        <end position="403"/>
    </location>
</feature>
<feature type="transmembrane region" description="Helical" evidence="7">
    <location>
        <begin position="30"/>
        <end position="53"/>
    </location>
</feature>
<evidence type="ECO:0000256" key="1">
    <source>
        <dbReference type="ARBA" id="ARBA00004651"/>
    </source>
</evidence>
<keyword evidence="2" id="KW-1003">Cell membrane</keyword>
<evidence type="ECO:0000256" key="7">
    <source>
        <dbReference type="SAM" id="Phobius"/>
    </source>
</evidence>
<comment type="caution">
    <text evidence="8">The sequence shown here is derived from an EMBL/GenBank/DDBJ whole genome shotgun (WGS) entry which is preliminary data.</text>
</comment>
<comment type="subcellular location">
    <subcellularLocation>
        <location evidence="1">Cell membrane</location>
        <topology evidence="1">Multi-pass membrane protein</topology>
    </subcellularLocation>
</comment>
<dbReference type="Proteomes" id="UP001525379">
    <property type="component" value="Unassembled WGS sequence"/>
</dbReference>
<feature type="transmembrane region" description="Helical" evidence="7">
    <location>
        <begin position="477"/>
        <end position="496"/>
    </location>
</feature>
<gene>
    <name evidence="8" type="ORF">M3D15_03920</name>
</gene>
<dbReference type="PANTHER" id="PTHR43652">
    <property type="entry name" value="BASIC AMINO ACID ANTIPORTER YFCC-RELATED"/>
    <property type="match status" value="1"/>
</dbReference>
<evidence type="ECO:0000256" key="5">
    <source>
        <dbReference type="ARBA" id="ARBA00023136"/>
    </source>
</evidence>
<dbReference type="InterPro" id="IPR051679">
    <property type="entry name" value="DASS-Related_Transporters"/>
</dbReference>
<evidence type="ECO:0000256" key="2">
    <source>
        <dbReference type="ARBA" id="ARBA00022475"/>
    </source>
</evidence>
<evidence type="ECO:0000256" key="6">
    <source>
        <dbReference type="SAM" id="MobiDB-lite"/>
    </source>
</evidence>
<organism evidence="8 9">
    <name type="scientific">Pseudoclavibacter albus</name>
    <dbReference type="NCBI Taxonomy" id="272241"/>
    <lineage>
        <taxon>Bacteria</taxon>
        <taxon>Bacillati</taxon>
        <taxon>Actinomycetota</taxon>
        <taxon>Actinomycetes</taxon>
        <taxon>Micrococcales</taxon>
        <taxon>Microbacteriaceae</taxon>
        <taxon>Pseudoclavibacter</taxon>
    </lineage>
</organism>
<accession>A0ABT2HVY9</accession>
<feature type="transmembrane region" description="Helical" evidence="7">
    <location>
        <begin position="179"/>
        <end position="198"/>
    </location>
</feature>
<feature type="region of interest" description="Disordered" evidence="6">
    <location>
        <begin position="1"/>
        <end position="26"/>
    </location>
</feature>
<feature type="transmembrane region" description="Helical" evidence="7">
    <location>
        <begin position="204"/>
        <end position="229"/>
    </location>
</feature>
<keyword evidence="3 7" id="KW-0812">Transmembrane</keyword>
<feature type="transmembrane region" description="Helical" evidence="7">
    <location>
        <begin position="260"/>
        <end position="280"/>
    </location>
</feature>
<feature type="transmembrane region" description="Helical" evidence="7">
    <location>
        <begin position="423"/>
        <end position="442"/>
    </location>
</feature>
<keyword evidence="5 7" id="KW-0472">Membrane</keyword>
<dbReference type="EMBL" id="JALXSQ010000010">
    <property type="protein sequence ID" value="MCT2042484.1"/>
    <property type="molecule type" value="Genomic_DNA"/>
</dbReference>
<dbReference type="RefSeq" id="WP_260103992.1">
    <property type="nucleotide sequence ID" value="NZ_JAFDPW010000001.1"/>
</dbReference>
<evidence type="ECO:0000313" key="8">
    <source>
        <dbReference type="EMBL" id="MCT2042484.1"/>
    </source>
</evidence>
<reference evidence="8 9" key="1">
    <citation type="submission" date="2022-04" db="EMBL/GenBank/DDBJ databases">
        <title>Human microbiome associated bacterial genomes.</title>
        <authorList>
            <person name="Sandstrom S."/>
            <person name="Salamzade R."/>
            <person name="Kalan L.R."/>
        </authorList>
    </citation>
    <scope>NUCLEOTIDE SEQUENCE [LARGE SCALE GENOMIC DNA]</scope>
    <source>
        <strain evidence="9">p3-SID1799</strain>
    </source>
</reference>
<evidence type="ECO:0000256" key="4">
    <source>
        <dbReference type="ARBA" id="ARBA00022989"/>
    </source>
</evidence>
<evidence type="ECO:0000256" key="3">
    <source>
        <dbReference type="ARBA" id="ARBA00022692"/>
    </source>
</evidence>
<keyword evidence="9" id="KW-1185">Reference proteome</keyword>